<protein>
    <recommendedName>
        <fullName evidence="11">Phosphoserine aminotransferase</fullName>
        <ecNumber evidence="11">2.6.1.52</ecNumber>
    </recommendedName>
    <alternativeName>
        <fullName evidence="11">Phosphohydroxythreonine aminotransferase</fullName>
        <shortName evidence="11">PSAT</shortName>
    </alternativeName>
</protein>
<organism evidence="13 14">
    <name type="scientific">Butyricimonas hominis</name>
    <dbReference type="NCBI Taxonomy" id="2763032"/>
    <lineage>
        <taxon>Bacteria</taxon>
        <taxon>Pseudomonadati</taxon>
        <taxon>Bacteroidota</taxon>
        <taxon>Bacteroidia</taxon>
        <taxon>Bacteroidales</taxon>
        <taxon>Odoribacteraceae</taxon>
        <taxon>Butyricimonas</taxon>
    </lineage>
</organism>
<feature type="modified residue" description="N6-(pyridoxal phosphate)lysine" evidence="11">
    <location>
        <position position="189"/>
    </location>
</feature>
<dbReference type="InterPro" id="IPR015422">
    <property type="entry name" value="PyrdxlP-dep_Trfase_small"/>
</dbReference>
<evidence type="ECO:0000256" key="7">
    <source>
        <dbReference type="ARBA" id="ARBA00023096"/>
    </source>
</evidence>
<keyword evidence="8 11" id="KW-0718">Serine biosynthesis</keyword>
<dbReference type="InterPro" id="IPR015421">
    <property type="entry name" value="PyrdxlP-dep_Trfase_major"/>
</dbReference>
<feature type="binding site" evidence="11">
    <location>
        <position position="146"/>
    </location>
    <ligand>
        <name>pyridoxal 5'-phosphate</name>
        <dbReference type="ChEBI" id="CHEBI:597326"/>
    </ligand>
</feature>
<dbReference type="InterPro" id="IPR000192">
    <property type="entry name" value="Aminotrans_V_dom"/>
</dbReference>
<comment type="function">
    <text evidence="11">Catalyzes the reversible conversion of 3-phosphohydroxypyruvate to phosphoserine and of 3-hydroxy-2-oxo-4-phosphonooxybutanoate to phosphohydroxythreonine.</text>
</comment>
<evidence type="ECO:0000256" key="10">
    <source>
        <dbReference type="ARBA" id="ARBA00049007"/>
    </source>
</evidence>
<feature type="binding site" evidence="11">
    <location>
        <position position="99"/>
    </location>
    <ligand>
        <name>pyridoxal 5'-phosphate</name>
        <dbReference type="ChEBI" id="CHEBI:597326"/>
    </ligand>
</feature>
<dbReference type="RefSeq" id="WP_186978347.1">
    <property type="nucleotide sequence ID" value="NZ_JACOOH010000009.1"/>
</dbReference>
<evidence type="ECO:0000259" key="12">
    <source>
        <dbReference type="Pfam" id="PF00266"/>
    </source>
</evidence>
<gene>
    <name evidence="11 13" type="primary">serC</name>
    <name evidence="13" type="ORF">H8S64_19340</name>
</gene>
<feature type="domain" description="Aminotransferase class V" evidence="12">
    <location>
        <begin position="6"/>
        <end position="346"/>
    </location>
</feature>
<comment type="pathway">
    <text evidence="1 11">Amino-acid biosynthesis; L-serine biosynthesis; L-serine from 3-phospho-D-glycerate: step 2/3.</text>
</comment>
<evidence type="ECO:0000256" key="8">
    <source>
        <dbReference type="ARBA" id="ARBA00023299"/>
    </source>
</evidence>
<evidence type="ECO:0000256" key="1">
    <source>
        <dbReference type="ARBA" id="ARBA00005099"/>
    </source>
</evidence>
<comment type="subunit">
    <text evidence="11">Homodimer.</text>
</comment>
<evidence type="ECO:0000256" key="4">
    <source>
        <dbReference type="ARBA" id="ARBA00022605"/>
    </source>
</evidence>
<comment type="catalytic activity">
    <reaction evidence="10 11">
        <text>O-phospho-L-serine + 2-oxoglutarate = 3-phosphooxypyruvate + L-glutamate</text>
        <dbReference type="Rhea" id="RHEA:14329"/>
        <dbReference type="ChEBI" id="CHEBI:16810"/>
        <dbReference type="ChEBI" id="CHEBI:18110"/>
        <dbReference type="ChEBI" id="CHEBI:29985"/>
        <dbReference type="ChEBI" id="CHEBI:57524"/>
        <dbReference type="EC" id="2.6.1.52"/>
    </reaction>
</comment>
<dbReference type="Gene3D" id="3.40.640.10">
    <property type="entry name" value="Type I PLP-dependent aspartate aminotransferase-like (Major domain)"/>
    <property type="match status" value="1"/>
</dbReference>
<dbReference type="InterPro" id="IPR022278">
    <property type="entry name" value="Pser_aminoTfrase"/>
</dbReference>
<comment type="cofactor">
    <cofactor evidence="11">
        <name>pyridoxal 5'-phosphate</name>
        <dbReference type="ChEBI" id="CHEBI:597326"/>
    </cofactor>
    <text evidence="11">Binds 1 pyridoxal phosphate per subunit.</text>
</comment>
<evidence type="ECO:0000313" key="14">
    <source>
        <dbReference type="Proteomes" id="UP000646484"/>
    </source>
</evidence>
<keyword evidence="4 11" id="KW-0028">Amino-acid biosynthesis</keyword>
<dbReference type="InterPro" id="IPR015424">
    <property type="entry name" value="PyrdxlP-dep_Trfase"/>
</dbReference>
<evidence type="ECO:0000256" key="5">
    <source>
        <dbReference type="ARBA" id="ARBA00022679"/>
    </source>
</evidence>
<name>A0ABR7D5P1_9BACT</name>
<accession>A0ABR7D5P1</accession>
<dbReference type="Proteomes" id="UP000646484">
    <property type="component" value="Unassembled WGS sequence"/>
</dbReference>
<evidence type="ECO:0000256" key="2">
    <source>
        <dbReference type="ARBA" id="ARBA00006904"/>
    </source>
</evidence>
<evidence type="ECO:0000256" key="6">
    <source>
        <dbReference type="ARBA" id="ARBA00022898"/>
    </source>
</evidence>
<evidence type="ECO:0000313" key="13">
    <source>
        <dbReference type="EMBL" id="MBC5623255.1"/>
    </source>
</evidence>
<reference evidence="13 14" key="1">
    <citation type="submission" date="2020-08" db="EMBL/GenBank/DDBJ databases">
        <title>Genome public.</title>
        <authorList>
            <person name="Liu C."/>
            <person name="Sun Q."/>
        </authorList>
    </citation>
    <scope>NUCLEOTIDE SEQUENCE [LARGE SCALE GENOMIC DNA]</scope>
    <source>
        <strain evidence="13 14">NSJ-56</strain>
    </source>
</reference>
<dbReference type="EC" id="2.6.1.52" evidence="11"/>
<keyword evidence="11" id="KW-0963">Cytoplasm</keyword>
<feature type="binding site" evidence="11">
    <location>
        <position position="165"/>
    </location>
    <ligand>
        <name>pyridoxal 5'-phosphate</name>
        <dbReference type="ChEBI" id="CHEBI:597326"/>
    </ligand>
</feature>
<comment type="caution">
    <text evidence="13">The sequence shown here is derived from an EMBL/GenBank/DDBJ whole genome shotgun (WGS) entry which is preliminary data.</text>
</comment>
<sequence length="359" mass="40004">MRKHIFNAGPCKLPDSTLENVSKAVLEFGNTGQSILEVSHRSSDFQAVYDEAVALFKEVLGIPEGYSVIFLGGGASMQFCMIPFNFFKKKAAYVNTGTWSTAAIKEAKMWGDVEIVASSEADGFTYYPEFTIPSDVDYMHITSNNTIRGTEIFYDPTSPVPLICDMSSDICSRPVDVSKYAMIYGGCQKNLGPAGVTFVIINNDFLANNVVADRMIPTMLRYKTHVDKESMYNTPPCVNIFGVKETLKWVKAMGGVEAMEKLAIERADMIYNELERSKMFRPVVKEGSRSRMNIPFLLREGYESLEKEFLDFTKSKNIVGIKGHRSVGGFRASTYNACTIEDVKALVAAMQEFEAAHIK</sequence>
<keyword evidence="3 11" id="KW-0032">Aminotransferase</keyword>
<dbReference type="PIRSF" id="PIRSF000525">
    <property type="entry name" value="SerC"/>
    <property type="match status" value="1"/>
</dbReference>
<feature type="binding site" evidence="11">
    <location>
        <position position="41"/>
    </location>
    <ligand>
        <name>L-glutamate</name>
        <dbReference type="ChEBI" id="CHEBI:29985"/>
    </ligand>
</feature>
<dbReference type="EMBL" id="JACOOH010000009">
    <property type="protein sequence ID" value="MBC5623255.1"/>
    <property type="molecule type" value="Genomic_DNA"/>
</dbReference>
<evidence type="ECO:0000256" key="3">
    <source>
        <dbReference type="ARBA" id="ARBA00022576"/>
    </source>
</evidence>
<dbReference type="Gene3D" id="3.90.1150.10">
    <property type="entry name" value="Aspartate Aminotransferase, domain 1"/>
    <property type="match status" value="1"/>
</dbReference>
<proteinExistence type="inferred from homology"/>
<dbReference type="SUPFAM" id="SSF53383">
    <property type="entry name" value="PLP-dependent transferases"/>
    <property type="match status" value="1"/>
</dbReference>
<comment type="similarity">
    <text evidence="2 11">Belongs to the class-V pyridoxal-phosphate-dependent aminotransferase family. SerC subfamily.</text>
</comment>
<comment type="pathway">
    <text evidence="11">Cofactor biosynthesis; pyridoxine 5'-phosphate biosynthesis; pyridoxine 5'-phosphate from D-erythrose 4-phosphate: step 3/5.</text>
</comment>
<dbReference type="NCBIfam" id="NF003764">
    <property type="entry name" value="PRK05355.1"/>
    <property type="match status" value="1"/>
</dbReference>
<feature type="binding site" evidence="11">
    <location>
        <begin position="233"/>
        <end position="234"/>
    </location>
    <ligand>
        <name>pyridoxal 5'-phosphate</name>
        <dbReference type="ChEBI" id="CHEBI:597326"/>
    </ligand>
</feature>
<keyword evidence="14" id="KW-1185">Reference proteome</keyword>
<comment type="catalytic activity">
    <reaction evidence="9 11">
        <text>4-(phosphooxy)-L-threonine + 2-oxoglutarate = (R)-3-hydroxy-2-oxo-4-phosphooxybutanoate + L-glutamate</text>
        <dbReference type="Rhea" id="RHEA:16573"/>
        <dbReference type="ChEBI" id="CHEBI:16810"/>
        <dbReference type="ChEBI" id="CHEBI:29985"/>
        <dbReference type="ChEBI" id="CHEBI:58452"/>
        <dbReference type="ChEBI" id="CHEBI:58538"/>
        <dbReference type="EC" id="2.6.1.52"/>
    </reaction>
</comment>
<dbReference type="PANTHER" id="PTHR43247">
    <property type="entry name" value="PHOSPHOSERINE AMINOTRANSFERASE"/>
    <property type="match status" value="1"/>
</dbReference>
<keyword evidence="5 11" id="KW-0808">Transferase</keyword>
<evidence type="ECO:0000256" key="9">
    <source>
        <dbReference type="ARBA" id="ARBA00047630"/>
    </source>
</evidence>
<dbReference type="Pfam" id="PF00266">
    <property type="entry name" value="Aminotran_5"/>
    <property type="match status" value="1"/>
</dbReference>
<feature type="binding site" evidence="11">
    <location>
        <begin position="75"/>
        <end position="76"/>
    </location>
    <ligand>
        <name>pyridoxal 5'-phosphate</name>
        <dbReference type="ChEBI" id="CHEBI:597326"/>
    </ligand>
</feature>
<keyword evidence="6 11" id="KW-0663">Pyridoxal phosphate</keyword>
<comment type="caution">
    <text evidence="11">Lacks conserved residue(s) required for the propagation of feature annotation.</text>
</comment>
<dbReference type="PANTHER" id="PTHR43247:SF1">
    <property type="entry name" value="PHOSPHOSERINE AMINOTRANSFERASE"/>
    <property type="match status" value="1"/>
</dbReference>
<dbReference type="HAMAP" id="MF_00160">
    <property type="entry name" value="SerC_aminotrans_5"/>
    <property type="match status" value="1"/>
</dbReference>
<evidence type="ECO:0000256" key="11">
    <source>
        <dbReference type="HAMAP-Rule" id="MF_00160"/>
    </source>
</evidence>
<keyword evidence="7 11" id="KW-0664">Pyridoxine biosynthesis</keyword>
<dbReference type="GO" id="GO:0004648">
    <property type="term" value="F:O-phospho-L-serine:2-oxoglutarate aminotransferase activity"/>
    <property type="evidence" value="ECO:0007669"/>
    <property type="project" value="UniProtKB-EC"/>
</dbReference>
<comment type="subcellular location">
    <subcellularLocation>
        <location evidence="11">Cytoplasm</location>
    </subcellularLocation>
</comment>
<feature type="binding site" evidence="11">
    <location>
        <position position="188"/>
    </location>
    <ligand>
        <name>pyridoxal 5'-phosphate</name>
        <dbReference type="ChEBI" id="CHEBI:597326"/>
    </ligand>
</feature>